<feature type="compositionally biased region" description="Basic and acidic residues" evidence="1">
    <location>
        <begin position="33"/>
        <end position="44"/>
    </location>
</feature>
<dbReference type="EMBL" id="JADEXS010000756">
    <property type="protein sequence ID" value="MBE9027010.1"/>
    <property type="molecule type" value="Genomic_DNA"/>
</dbReference>
<accession>A0A8J7A5J9</accession>
<reference evidence="2" key="1">
    <citation type="submission" date="2020-10" db="EMBL/GenBank/DDBJ databases">
        <authorList>
            <person name="Castelo-Branco R."/>
            <person name="Eusebio N."/>
            <person name="Adriana R."/>
            <person name="Vieira A."/>
            <person name="Brugerolle De Fraissinette N."/>
            <person name="Rezende De Castro R."/>
            <person name="Schneider M.P."/>
            <person name="Vasconcelos V."/>
            <person name="Leao P.N."/>
        </authorList>
    </citation>
    <scope>NUCLEOTIDE SEQUENCE</scope>
    <source>
        <strain evidence="2">LEGE 12446</strain>
    </source>
</reference>
<protein>
    <submittedName>
        <fullName evidence="2">Bromodomain-containing protein</fullName>
    </submittedName>
</protein>
<evidence type="ECO:0000256" key="1">
    <source>
        <dbReference type="SAM" id="MobiDB-lite"/>
    </source>
</evidence>
<dbReference type="Proteomes" id="UP000622533">
    <property type="component" value="Unassembled WGS sequence"/>
</dbReference>
<keyword evidence="3" id="KW-1185">Reference proteome</keyword>
<sequence>MDWKYRWKNGYRPSRDEAVKNPHLLDESQFETEQDRHLAEEATRKHLGIPAPTLDEEQSILPHAASPNEKSQR</sequence>
<dbReference type="AlphaFoldDB" id="A0A8J7A5J9"/>
<feature type="region of interest" description="Disordered" evidence="1">
    <location>
        <begin position="14"/>
        <end position="73"/>
    </location>
</feature>
<name>A0A8J7A5J9_DESMC</name>
<proteinExistence type="predicted"/>
<feature type="compositionally biased region" description="Basic and acidic residues" evidence="1">
    <location>
        <begin position="14"/>
        <end position="26"/>
    </location>
</feature>
<gene>
    <name evidence="2" type="ORF">IQ276_32750</name>
</gene>
<evidence type="ECO:0000313" key="3">
    <source>
        <dbReference type="Proteomes" id="UP000622533"/>
    </source>
</evidence>
<dbReference type="RefSeq" id="WP_190876372.1">
    <property type="nucleotide sequence ID" value="NZ_JADEXS020000001.1"/>
</dbReference>
<organism evidence="2 3">
    <name type="scientific">Desmonostoc muscorum LEGE 12446</name>
    <dbReference type="NCBI Taxonomy" id="1828758"/>
    <lineage>
        <taxon>Bacteria</taxon>
        <taxon>Bacillati</taxon>
        <taxon>Cyanobacteriota</taxon>
        <taxon>Cyanophyceae</taxon>
        <taxon>Nostocales</taxon>
        <taxon>Nostocaceae</taxon>
        <taxon>Desmonostoc</taxon>
    </lineage>
</organism>
<evidence type="ECO:0000313" key="2">
    <source>
        <dbReference type="EMBL" id="MBE9027010.1"/>
    </source>
</evidence>
<comment type="caution">
    <text evidence="2">The sequence shown here is derived from an EMBL/GenBank/DDBJ whole genome shotgun (WGS) entry which is preliminary data.</text>
</comment>